<proteinExistence type="predicted"/>
<accession>A0A235BVY5</accession>
<evidence type="ECO:0000313" key="1">
    <source>
        <dbReference type="EMBL" id="OYD15917.1"/>
    </source>
</evidence>
<reference evidence="1 2" key="1">
    <citation type="submission" date="2017-07" db="EMBL/GenBank/DDBJ databases">
        <title>Recovery of genomes from metagenomes via a dereplication, aggregation, and scoring strategy.</title>
        <authorList>
            <person name="Sieber C.M."/>
            <person name="Probst A.J."/>
            <person name="Sharrar A."/>
            <person name="Thomas B.C."/>
            <person name="Hess M."/>
            <person name="Tringe S.G."/>
            <person name="Banfield J.F."/>
        </authorList>
    </citation>
    <scope>NUCLEOTIDE SEQUENCE [LARGE SCALE GENOMIC DNA]</scope>
    <source>
        <strain evidence="1">JGI_Cruoil_03_44_89</strain>
    </source>
</reference>
<dbReference type="Gene3D" id="3.40.190.80">
    <property type="match status" value="1"/>
</dbReference>
<dbReference type="SUPFAM" id="SSF56655">
    <property type="entry name" value="Carbohydrate phosphatase"/>
    <property type="match status" value="1"/>
</dbReference>
<evidence type="ECO:0000313" key="2">
    <source>
        <dbReference type="Proteomes" id="UP000215215"/>
    </source>
</evidence>
<evidence type="ECO:0008006" key="3">
    <source>
        <dbReference type="Google" id="ProtNLM"/>
    </source>
</evidence>
<dbReference type="EMBL" id="NOZQ01000097">
    <property type="protein sequence ID" value="OYD15917.1"/>
    <property type="molecule type" value="Genomic_DNA"/>
</dbReference>
<organism evidence="1 2">
    <name type="scientific">candidate division WOR-3 bacterium JGI_Cruoil_03_44_89</name>
    <dbReference type="NCBI Taxonomy" id="1973748"/>
    <lineage>
        <taxon>Bacteria</taxon>
        <taxon>Bacteria division WOR-3</taxon>
    </lineage>
</organism>
<dbReference type="Proteomes" id="UP000215215">
    <property type="component" value="Unassembled WGS sequence"/>
</dbReference>
<protein>
    <recommendedName>
        <fullName evidence="3">Inositol monophosphatase</fullName>
    </recommendedName>
</protein>
<dbReference type="AlphaFoldDB" id="A0A235BVY5"/>
<comment type="caution">
    <text evidence="1">The sequence shown here is derived from an EMBL/GenBank/DDBJ whole genome shotgun (WGS) entry which is preliminary data.</text>
</comment>
<gene>
    <name evidence="1" type="ORF">CH333_04710</name>
</gene>
<sequence>MVECAGGKVTDVNGKRFSPYKPSILATNGRIHGEMVEMFRHTN</sequence>
<name>A0A235BVY5_UNCW3</name>